<keyword evidence="2" id="KW-1185">Reference proteome</keyword>
<dbReference type="OrthoDB" id="7478129at2"/>
<dbReference type="AlphaFoldDB" id="A0A086P6W4"/>
<comment type="caution">
    <text evidence="1">The sequence shown here is derived from an EMBL/GenBank/DDBJ whole genome shotgun (WGS) entry which is preliminary data.</text>
</comment>
<proteinExistence type="predicted"/>
<dbReference type="eggNOG" id="ENOG5031BRR">
    <property type="taxonomic scope" value="Bacteria"/>
</dbReference>
<protein>
    <submittedName>
        <fullName evidence="1">Uncharacterized protein</fullName>
    </submittedName>
</protein>
<gene>
    <name evidence="1" type="ORF">BV98_002959</name>
</gene>
<dbReference type="PATRIC" id="fig|1219045.3.peg.3002"/>
<organism evidence="1 2">
    <name type="scientific">Sphingobium herbicidovorans (strain ATCC 700291 / DSM 11019 / CCUG 56400 / KCTC 2939 / LMG 18315 / NBRC 16415 / MH)</name>
    <name type="common">Sphingomonas herbicidovorans</name>
    <dbReference type="NCBI Taxonomy" id="1219045"/>
    <lineage>
        <taxon>Bacteria</taxon>
        <taxon>Pseudomonadati</taxon>
        <taxon>Pseudomonadota</taxon>
        <taxon>Alphaproteobacteria</taxon>
        <taxon>Sphingomonadales</taxon>
        <taxon>Sphingomonadaceae</taxon>
        <taxon>Sphingobium</taxon>
    </lineage>
</organism>
<name>A0A086P6W4_SPHHM</name>
<dbReference type="STRING" id="76947.GCA_002080435_02282"/>
<sequence length="102" mass="10673">MPLGLAALDELFSAFEELRVALDGTDVAAIDAAAARVSKCAAAVRAIGAWRADGAIRERVTALLPLIEAARVRINLLTDHAGQRLSLLAAHGSTQAPLVYGR</sequence>
<dbReference type="Proteomes" id="UP000024284">
    <property type="component" value="Unassembled WGS sequence"/>
</dbReference>
<dbReference type="RefSeq" id="WP_037467614.1">
    <property type="nucleotide sequence ID" value="NZ_BCZD01000010.1"/>
</dbReference>
<evidence type="ECO:0000313" key="1">
    <source>
        <dbReference type="EMBL" id="KFG89132.1"/>
    </source>
</evidence>
<reference evidence="1" key="1">
    <citation type="submission" date="2014-08" db="EMBL/GenBank/DDBJ databases">
        <title>Draft genome sequences of Sphingobium herbicidovorans.</title>
        <authorList>
            <person name="Gan H.M."/>
            <person name="Gan H.Y."/>
            <person name="Savka M.A."/>
        </authorList>
    </citation>
    <scope>NUCLEOTIDE SEQUENCE [LARGE SCALE GENOMIC DNA]</scope>
    <source>
        <strain evidence="1">NBRC 16415</strain>
    </source>
</reference>
<accession>A0A086P6W4</accession>
<dbReference type="EMBL" id="JFZA02000034">
    <property type="protein sequence ID" value="KFG89132.1"/>
    <property type="molecule type" value="Genomic_DNA"/>
</dbReference>
<evidence type="ECO:0000313" key="2">
    <source>
        <dbReference type="Proteomes" id="UP000024284"/>
    </source>
</evidence>